<name>A0ABV3K8J8_STRON</name>
<accession>A0ABV3K8J8</accession>
<dbReference type="RefSeq" id="WP_109278362.1">
    <property type="nucleotide sequence ID" value="NZ_JBFAUK010000041.1"/>
</dbReference>
<protein>
    <submittedName>
        <fullName evidence="1">SH3 domain-containing protein</fullName>
    </submittedName>
</protein>
<evidence type="ECO:0000313" key="2">
    <source>
        <dbReference type="Proteomes" id="UP001552594"/>
    </source>
</evidence>
<dbReference type="Proteomes" id="UP001552594">
    <property type="component" value="Unassembled WGS sequence"/>
</dbReference>
<sequence>MPATPQQPYGTVVSPTGVNEREYPSTDSAVVGHLGHNAEVALRCKVRAQNIDGNDIWYLLRERQAWVAARYVRNTGDVPYCRDVASAESGEPAGESAG</sequence>
<organism evidence="1 2">
    <name type="scientific">Streptomyces orinoci</name>
    <name type="common">Streptoverticillium orinoci</name>
    <dbReference type="NCBI Taxonomy" id="67339"/>
    <lineage>
        <taxon>Bacteria</taxon>
        <taxon>Bacillati</taxon>
        <taxon>Actinomycetota</taxon>
        <taxon>Actinomycetes</taxon>
        <taxon>Kitasatosporales</taxon>
        <taxon>Streptomycetaceae</taxon>
        <taxon>Streptomyces</taxon>
    </lineage>
</organism>
<dbReference type="Gene3D" id="2.30.30.40">
    <property type="entry name" value="SH3 Domains"/>
    <property type="match status" value="1"/>
</dbReference>
<keyword evidence="2" id="KW-1185">Reference proteome</keyword>
<gene>
    <name evidence="1" type="ORF">AB0L16_31370</name>
</gene>
<comment type="caution">
    <text evidence="1">The sequence shown here is derived from an EMBL/GenBank/DDBJ whole genome shotgun (WGS) entry which is preliminary data.</text>
</comment>
<reference evidence="1 2" key="1">
    <citation type="submission" date="2024-06" db="EMBL/GenBank/DDBJ databases">
        <title>The Natural Products Discovery Center: Release of the First 8490 Sequenced Strains for Exploring Actinobacteria Biosynthetic Diversity.</title>
        <authorList>
            <person name="Kalkreuter E."/>
            <person name="Kautsar S.A."/>
            <person name="Yang D."/>
            <person name="Bader C.D."/>
            <person name="Teijaro C.N."/>
            <person name="Fluegel L."/>
            <person name="Davis C.M."/>
            <person name="Simpson J.R."/>
            <person name="Lauterbach L."/>
            <person name="Steele A.D."/>
            <person name="Gui C."/>
            <person name="Meng S."/>
            <person name="Li G."/>
            <person name="Viehrig K."/>
            <person name="Ye F."/>
            <person name="Su P."/>
            <person name="Kiefer A.F."/>
            <person name="Nichols A."/>
            <person name="Cepeda A.J."/>
            <person name="Yan W."/>
            <person name="Fan B."/>
            <person name="Jiang Y."/>
            <person name="Adhikari A."/>
            <person name="Zheng C.-J."/>
            <person name="Schuster L."/>
            <person name="Cowan T.M."/>
            <person name="Smanski M.J."/>
            <person name="Chevrette M.G."/>
            <person name="De Carvalho L.P.S."/>
            <person name="Shen B."/>
        </authorList>
    </citation>
    <scope>NUCLEOTIDE SEQUENCE [LARGE SCALE GENOMIC DNA]</scope>
    <source>
        <strain evidence="1 2">NPDC052347</strain>
    </source>
</reference>
<dbReference type="EMBL" id="JBFAUK010000041">
    <property type="protein sequence ID" value="MEV5510869.1"/>
    <property type="molecule type" value="Genomic_DNA"/>
</dbReference>
<evidence type="ECO:0000313" key="1">
    <source>
        <dbReference type="EMBL" id="MEV5510869.1"/>
    </source>
</evidence>
<proteinExistence type="predicted"/>